<dbReference type="PANTHER" id="PTHR35392">
    <property type="entry name" value="ZN(II)2CYS6 TRANSCRIPTION FACTOR (EUROFUNG)-RELATED-RELATED"/>
    <property type="match status" value="1"/>
</dbReference>
<feature type="compositionally biased region" description="Low complexity" evidence="1">
    <location>
        <begin position="110"/>
        <end position="121"/>
    </location>
</feature>
<name>A0AAE8LYC3_9HYPO</name>
<gene>
    <name evidence="2" type="ORF">FTOL_00462</name>
</gene>
<dbReference type="Proteomes" id="UP001187734">
    <property type="component" value="Unassembled WGS sequence"/>
</dbReference>
<dbReference type="EMBL" id="ONZP01000019">
    <property type="protein sequence ID" value="SPJ70734.1"/>
    <property type="molecule type" value="Genomic_DNA"/>
</dbReference>
<organism evidence="2 3">
    <name type="scientific">Fusarium torulosum</name>
    <dbReference type="NCBI Taxonomy" id="33205"/>
    <lineage>
        <taxon>Eukaryota</taxon>
        <taxon>Fungi</taxon>
        <taxon>Dikarya</taxon>
        <taxon>Ascomycota</taxon>
        <taxon>Pezizomycotina</taxon>
        <taxon>Sordariomycetes</taxon>
        <taxon>Hypocreomycetidae</taxon>
        <taxon>Hypocreales</taxon>
        <taxon>Nectriaceae</taxon>
        <taxon>Fusarium</taxon>
    </lineage>
</organism>
<feature type="region of interest" description="Disordered" evidence="1">
    <location>
        <begin position="1"/>
        <end position="52"/>
    </location>
</feature>
<dbReference type="AlphaFoldDB" id="A0AAE8LYC3"/>
<feature type="compositionally biased region" description="Low complexity" evidence="1">
    <location>
        <begin position="145"/>
        <end position="158"/>
    </location>
</feature>
<sequence length="1019" mass="113147">MQVSQYGQRLVEVNAPASPFRPGLEGSEWMDPGQNADNVTSGGTGGTYSDGGSVQAENFRDLRNTAQTLSPNQAHLPVSKVGGNARFDSYDASAHIVSPPGQQGLSPETSISPSNFSPSESLVDSSTQACDQRLLSPAPQEDFTSNRSTRTRTCTSSNLPPSKSSNGSLFPSPPDGGKDPSLESPETTESEQEPELDLILSQQGRGVRKTTRFLLSPEEESDALSQGRVQAHEVSDALLGSELGSHYPRKAPILPSNAIPNTTGPLLSETSNLSSIDSGKPACDFFLKDTSVVKGSQKADPDVQGVSAGGGSVEDISEIDNNDDYSEGSICEGNATRSDAFNLSPAKGLPLGSRRLGLAKNAHYCNESDNDYTSCDSGKSSQVSDGPATQAGEDQDIADEGISEASEETDDTELAALVQRIGIGHSDSEGFDSDSDARPSSIAFRSRPDACSTSEGKDDSSVEEIDTDDSDGDAEEGEVVYLSGLGESDSSEDEETALASGMTTNSTVSPATNIHGRRRFTSEERELIRRTREIGACVRCRFQKIKVRCSFVRDFVRVPALTEQCHPDLNNPTGKCKTCKRFSKTSPKTIHRVPCLRLRITDIVLYRSGGLNLTRRWKSIEMRDIPDRLDMPPLTIEISQNLCDKPFFIKVVRFIPREGDVTARYWTKYLSGKETTQKKELEPYCLLSIHDTANELRKYTIDNALTSFLHTVQVDCESEPEGGLIMKTYLTVMSRYMTLHKEQAMGKRLSQDEEKEVGILGTLFILWCAIQHTVGSLHINGKETLGMVPETVDETYPLYGKVSVPRMIVAQFDTLNYNGVLERYKEKLLKDIDWLFSQDKSRWWFTIYLIVFVLLREASRMTADRYRHARANHGSKLRYSIPAFVEGLHESCNNILTHWHYYNSNIWPRHSSIDNKRGYHFENLATEHLNLVRQTRKAPEVKKHLSIWKQYKTENGKVDKITLSQDAGSVRYTGKQDKFDWDHPFYWVAQMFEKDWYPHPTYQQESLPKKTLTEAIAAA</sequence>
<comment type="caution">
    <text evidence="2">The sequence shown here is derived from an EMBL/GenBank/DDBJ whole genome shotgun (WGS) entry which is preliminary data.</text>
</comment>
<feature type="region of interest" description="Disordered" evidence="1">
    <location>
        <begin position="94"/>
        <end position="204"/>
    </location>
</feature>
<proteinExistence type="predicted"/>
<evidence type="ECO:0000313" key="3">
    <source>
        <dbReference type="Proteomes" id="UP001187734"/>
    </source>
</evidence>
<feature type="compositionally biased region" description="Polar residues" evidence="1">
    <location>
        <begin position="371"/>
        <end position="384"/>
    </location>
</feature>
<dbReference type="InterPro" id="IPR052973">
    <property type="entry name" value="Fungal_sec-metab_reg_TF"/>
</dbReference>
<accession>A0AAE8LYC3</accession>
<feature type="compositionally biased region" description="Acidic residues" evidence="1">
    <location>
        <begin position="461"/>
        <end position="478"/>
    </location>
</feature>
<protein>
    <submittedName>
        <fullName evidence="2">Uncharacterized protein</fullName>
    </submittedName>
</protein>
<evidence type="ECO:0000256" key="1">
    <source>
        <dbReference type="SAM" id="MobiDB-lite"/>
    </source>
</evidence>
<feature type="region of interest" description="Disordered" evidence="1">
    <location>
        <begin position="370"/>
        <end position="393"/>
    </location>
</feature>
<feature type="compositionally biased region" description="Polar residues" evidence="1">
    <location>
        <begin position="501"/>
        <end position="512"/>
    </location>
</feature>
<dbReference type="PANTHER" id="PTHR35392:SF3">
    <property type="entry name" value="ZN(2)-C6 FUNGAL-TYPE DOMAIN-CONTAINING PROTEIN"/>
    <property type="match status" value="1"/>
</dbReference>
<feature type="compositionally biased region" description="Polar residues" evidence="1">
    <location>
        <begin position="100"/>
        <end position="109"/>
    </location>
</feature>
<reference evidence="2" key="1">
    <citation type="submission" date="2018-03" db="EMBL/GenBank/DDBJ databases">
        <authorList>
            <person name="Guldener U."/>
        </authorList>
    </citation>
    <scope>NUCLEOTIDE SEQUENCE</scope>
</reference>
<feature type="region of interest" description="Disordered" evidence="1">
    <location>
        <begin position="425"/>
        <end position="512"/>
    </location>
</feature>
<keyword evidence="3" id="KW-1185">Reference proteome</keyword>
<evidence type="ECO:0000313" key="2">
    <source>
        <dbReference type="EMBL" id="SPJ70734.1"/>
    </source>
</evidence>
<feature type="compositionally biased region" description="Acidic residues" evidence="1">
    <location>
        <begin position="186"/>
        <end position="196"/>
    </location>
</feature>
<feature type="region of interest" description="Disordered" evidence="1">
    <location>
        <begin position="297"/>
        <end position="330"/>
    </location>
</feature>
<feature type="compositionally biased region" description="Polar residues" evidence="1">
    <location>
        <begin position="159"/>
        <end position="169"/>
    </location>
</feature>
<feature type="compositionally biased region" description="Acidic residues" evidence="1">
    <location>
        <begin position="315"/>
        <end position="326"/>
    </location>
</feature>